<sequence length="113" mass="12872">TNSSSGNSIRCPIDDDTDIDTTSTHNSQTKQQQILTATKSYSYTSFEFLQKHEQQLPRLIPFVHDVNTYQSLFSVLTHIQLLWELILLNEPIAIFGSFPTYCSQTVQALGKLY</sequence>
<dbReference type="AlphaFoldDB" id="A0A8S3HPK8"/>
<evidence type="ECO:0000313" key="2">
    <source>
        <dbReference type="EMBL" id="CAF5084898.1"/>
    </source>
</evidence>
<protein>
    <submittedName>
        <fullName evidence="3">Uncharacterized protein</fullName>
    </submittedName>
</protein>
<dbReference type="EMBL" id="CAJOBJ010333124">
    <property type="protein sequence ID" value="CAF5185515.1"/>
    <property type="molecule type" value="Genomic_DNA"/>
</dbReference>
<proteinExistence type="predicted"/>
<dbReference type="Proteomes" id="UP000681720">
    <property type="component" value="Unassembled WGS sequence"/>
</dbReference>
<dbReference type="GO" id="GO:0005085">
    <property type="term" value="F:guanyl-nucleotide exchange factor activity"/>
    <property type="evidence" value="ECO:0007669"/>
    <property type="project" value="InterPro"/>
</dbReference>
<dbReference type="GO" id="GO:0055037">
    <property type="term" value="C:recycling endosome"/>
    <property type="evidence" value="ECO:0007669"/>
    <property type="project" value="TreeGrafter"/>
</dbReference>
<dbReference type="PANTHER" id="PTHR13677">
    <property type="entry name" value="LD41638P"/>
    <property type="match status" value="1"/>
</dbReference>
<dbReference type="PANTHER" id="PTHR13677:SF0">
    <property type="entry name" value="LD41638P"/>
    <property type="match status" value="1"/>
</dbReference>
<evidence type="ECO:0000313" key="3">
    <source>
        <dbReference type="EMBL" id="CAF5185515.1"/>
    </source>
</evidence>
<dbReference type="Proteomes" id="UP000681967">
    <property type="component" value="Unassembled WGS sequence"/>
</dbReference>
<dbReference type="EMBL" id="CAJOBH010234550">
    <property type="protein sequence ID" value="CAF5084898.1"/>
    <property type="molecule type" value="Genomic_DNA"/>
</dbReference>
<organism evidence="3 4">
    <name type="scientific">Rotaria magnacalcarata</name>
    <dbReference type="NCBI Taxonomy" id="392030"/>
    <lineage>
        <taxon>Eukaryota</taxon>
        <taxon>Metazoa</taxon>
        <taxon>Spiralia</taxon>
        <taxon>Gnathifera</taxon>
        <taxon>Rotifera</taxon>
        <taxon>Eurotatoria</taxon>
        <taxon>Bdelloidea</taxon>
        <taxon>Philodinida</taxon>
        <taxon>Philodinidae</taxon>
        <taxon>Rotaria</taxon>
    </lineage>
</organism>
<reference evidence="3" key="1">
    <citation type="submission" date="2021-02" db="EMBL/GenBank/DDBJ databases">
        <authorList>
            <person name="Nowell W R."/>
        </authorList>
    </citation>
    <scope>NUCLEOTIDE SEQUENCE</scope>
</reference>
<evidence type="ECO:0000313" key="4">
    <source>
        <dbReference type="Proteomes" id="UP000681720"/>
    </source>
</evidence>
<gene>
    <name evidence="2" type="ORF">BYL167_LOCUS62396</name>
    <name evidence="3" type="ORF">GIL414_LOCUS70860</name>
</gene>
<feature type="region of interest" description="Disordered" evidence="1">
    <location>
        <begin position="1"/>
        <end position="31"/>
    </location>
</feature>
<feature type="non-terminal residue" evidence="3">
    <location>
        <position position="1"/>
    </location>
</feature>
<accession>A0A8S3HPK8</accession>
<comment type="caution">
    <text evidence="3">The sequence shown here is derived from an EMBL/GenBank/DDBJ whole genome shotgun (WGS) entry which is preliminary data.</text>
</comment>
<evidence type="ECO:0000256" key="1">
    <source>
        <dbReference type="SAM" id="MobiDB-lite"/>
    </source>
</evidence>
<dbReference type="InterPro" id="IPR024224">
    <property type="entry name" value="DENND6"/>
</dbReference>
<name>A0A8S3HPK8_9BILA</name>